<evidence type="ECO:0000313" key="1">
    <source>
        <dbReference type="EMBL" id="GBN16981.1"/>
    </source>
</evidence>
<dbReference type="AlphaFoldDB" id="A0A4Y2LQE2"/>
<sequence length="96" mass="10721">MTGRHDFIGHCGSRIVAPITTQIVCSKVAAILLCKSASLQQIWHGKIASLKQVNAYELVTTRQTCRVKLITSYSKSRVRKQLRIRTSDMPLPKPVS</sequence>
<name>A0A4Y2LQE2_ARAVE</name>
<comment type="caution">
    <text evidence="1">The sequence shown here is derived from an EMBL/GenBank/DDBJ whole genome shotgun (WGS) entry which is preliminary data.</text>
</comment>
<accession>A0A4Y2LQE2</accession>
<proteinExistence type="predicted"/>
<organism evidence="1 2">
    <name type="scientific">Araneus ventricosus</name>
    <name type="common">Orbweaver spider</name>
    <name type="synonym">Epeira ventricosa</name>
    <dbReference type="NCBI Taxonomy" id="182803"/>
    <lineage>
        <taxon>Eukaryota</taxon>
        <taxon>Metazoa</taxon>
        <taxon>Ecdysozoa</taxon>
        <taxon>Arthropoda</taxon>
        <taxon>Chelicerata</taxon>
        <taxon>Arachnida</taxon>
        <taxon>Araneae</taxon>
        <taxon>Araneomorphae</taxon>
        <taxon>Entelegynae</taxon>
        <taxon>Araneoidea</taxon>
        <taxon>Araneidae</taxon>
        <taxon>Araneus</taxon>
    </lineage>
</organism>
<reference evidence="1 2" key="1">
    <citation type="journal article" date="2019" name="Sci. Rep.">
        <title>Orb-weaving spider Araneus ventricosus genome elucidates the spidroin gene catalogue.</title>
        <authorList>
            <person name="Kono N."/>
            <person name="Nakamura H."/>
            <person name="Ohtoshi R."/>
            <person name="Moran D.A.P."/>
            <person name="Shinohara A."/>
            <person name="Yoshida Y."/>
            <person name="Fujiwara M."/>
            <person name="Mori M."/>
            <person name="Tomita M."/>
            <person name="Arakawa K."/>
        </authorList>
    </citation>
    <scope>NUCLEOTIDE SEQUENCE [LARGE SCALE GENOMIC DNA]</scope>
</reference>
<keyword evidence="2" id="KW-1185">Reference proteome</keyword>
<evidence type="ECO:0000313" key="2">
    <source>
        <dbReference type="Proteomes" id="UP000499080"/>
    </source>
</evidence>
<gene>
    <name evidence="1" type="ORF">AVEN_238201_1</name>
</gene>
<protein>
    <submittedName>
        <fullName evidence="1">Uncharacterized protein</fullName>
    </submittedName>
</protein>
<dbReference type="EMBL" id="BGPR01119866">
    <property type="protein sequence ID" value="GBN16981.1"/>
    <property type="molecule type" value="Genomic_DNA"/>
</dbReference>
<dbReference type="Proteomes" id="UP000499080">
    <property type="component" value="Unassembled WGS sequence"/>
</dbReference>